<protein>
    <submittedName>
        <fullName evidence="2">Uncharacterized protein</fullName>
    </submittedName>
</protein>
<dbReference type="RefSeq" id="WP_089333812.1">
    <property type="nucleotide sequence ID" value="NZ_FZNS01000010.1"/>
</dbReference>
<keyword evidence="3" id="KW-1185">Reference proteome</keyword>
<gene>
    <name evidence="2" type="ORF">SAMN06269173_110142</name>
</gene>
<feature type="compositionally biased region" description="Polar residues" evidence="1">
    <location>
        <begin position="1"/>
        <end position="12"/>
    </location>
</feature>
<reference evidence="3" key="1">
    <citation type="submission" date="2017-06" db="EMBL/GenBank/DDBJ databases">
        <authorList>
            <person name="Varghese N."/>
            <person name="Submissions S."/>
        </authorList>
    </citation>
    <scope>NUCLEOTIDE SEQUENCE [LARGE SCALE GENOMIC DNA]</scope>
    <source>
        <strain evidence="3">DSM 28041</strain>
    </source>
</reference>
<dbReference type="AlphaFoldDB" id="A0A239A3H1"/>
<accession>A0A239A3H1</accession>
<name>A0A239A3H1_9BACT</name>
<organism evidence="2 3">
    <name type="scientific">Hymenobacter mucosus</name>
    <dbReference type="NCBI Taxonomy" id="1411120"/>
    <lineage>
        <taxon>Bacteria</taxon>
        <taxon>Pseudomonadati</taxon>
        <taxon>Bacteroidota</taxon>
        <taxon>Cytophagia</taxon>
        <taxon>Cytophagales</taxon>
        <taxon>Hymenobacteraceae</taxon>
        <taxon>Hymenobacter</taxon>
    </lineage>
</organism>
<proteinExistence type="predicted"/>
<feature type="compositionally biased region" description="Low complexity" evidence="1">
    <location>
        <begin position="15"/>
        <end position="60"/>
    </location>
</feature>
<dbReference type="Proteomes" id="UP000198310">
    <property type="component" value="Unassembled WGS sequence"/>
</dbReference>
<feature type="region of interest" description="Disordered" evidence="1">
    <location>
        <begin position="1"/>
        <end position="65"/>
    </location>
</feature>
<dbReference type="EMBL" id="FZNS01000010">
    <property type="protein sequence ID" value="SNR89658.1"/>
    <property type="molecule type" value="Genomic_DNA"/>
</dbReference>
<evidence type="ECO:0000313" key="3">
    <source>
        <dbReference type="Proteomes" id="UP000198310"/>
    </source>
</evidence>
<evidence type="ECO:0000313" key="2">
    <source>
        <dbReference type="EMBL" id="SNR89658.1"/>
    </source>
</evidence>
<evidence type="ECO:0000256" key="1">
    <source>
        <dbReference type="SAM" id="MobiDB-lite"/>
    </source>
</evidence>
<sequence>MDSQDSSANPSLELTGADTDASTSATPSADNSDAAESSARSASSPKRKAAAPTAPAASDRVGQSYRLTQKQDWGIRYAALMLETQDGQRRTQQDLVDQAVWELLERLKKKGMSFPDTLAL</sequence>